<feature type="region of interest" description="Disordered" evidence="1">
    <location>
        <begin position="118"/>
        <end position="267"/>
    </location>
</feature>
<organism evidence="2 3">
    <name type="scientific">Stachybotrys chlorohalonatus (strain IBT 40285)</name>
    <dbReference type="NCBI Taxonomy" id="1283841"/>
    <lineage>
        <taxon>Eukaryota</taxon>
        <taxon>Fungi</taxon>
        <taxon>Dikarya</taxon>
        <taxon>Ascomycota</taxon>
        <taxon>Pezizomycotina</taxon>
        <taxon>Sordariomycetes</taxon>
        <taxon>Hypocreomycetidae</taxon>
        <taxon>Hypocreales</taxon>
        <taxon>Stachybotryaceae</taxon>
        <taxon>Stachybotrys</taxon>
    </lineage>
</organism>
<protein>
    <submittedName>
        <fullName evidence="2">Uncharacterized protein</fullName>
    </submittedName>
</protein>
<dbReference type="STRING" id="1283841.A0A084QXM5"/>
<sequence length="303" mass="33517">MNDHPLAGAVIDRSVQQQMEKLVADTFDWYITYPDQADAGESIDCQTNGASRAGRGIVYGCNLIARKEPAAYDASMGGNHETAIYTFLATRIHDTEAMSTHVGLAASSGELSSLLLDSGLKNDTNSPQQAESTHIGDTSSLRGEPGSPPRAKFAIPRPTTIRRHINPSKPTTVPTFSRLPGDAVARRLKEQRDTRLAQSESQKASAKSPTKIPCAKPPKKQNFELPGDTFSRRKKEAREAKLKTEEEEERKKREFKARPIRHTIGHGFVPRETIASLARQGKLSQDYDGDKRAQTIRAKRRKE</sequence>
<feature type="region of interest" description="Disordered" evidence="1">
    <location>
        <begin position="279"/>
        <end position="303"/>
    </location>
</feature>
<evidence type="ECO:0000313" key="3">
    <source>
        <dbReference type="Proteomes" id="UP000028524"/>
    </source>
</evidence>
<feature type="compositionally biased region" description="Basic and acidic residues" evidence="1">
    <location>
        <begin position="236"/>
        <end position="252"/>
    </location>
</feature>
<feature type="compositionally biased region" description="Basic residues" evidence="1">
    <location>
        <begin position="253"/>
        <end position="264"/>
    </location>
</feature>
<dbReference type="HOGENOM" id="CLU_918824_0_0_1"/>
<evidence type="ECO:0000313" key="2">
    <source>
        <dbReference type="EMBL" id="KFA68710.1"/>
    </source>
</evidence>
<feature type="compositionally biased region" description="Low complexity" evidence="1">
    <location>
        <begin position="197"/>
        <end position="208"/>
    </location>
</feature>
<dbReference type="EMBL" id="KL659751">
    <property type="protein sequence ID" value="KFA68710.1"/>
    <property type="molecule type" value="Genomic_DNA"/>
</dbReference>
<dbReference type="OrthoDB" id="3946796at2759"/>
<keyword evidence="3" id="KW-1185">Reference proteome</keyword>
<name>A0A084QXM5_STAC4</name>
<feature type="compositionally biased region" description="Basic and acidic residues" evidence="1">
    <location>
        <begin position="184"/>
        <end position="195"/>
    </location>
</feature>
<dbReference type="AlphaFoldDB" id="A0A084QXM5"/>
<dbReference type="InParanoid" id="A0A084QXM5"/>
<evidence type="ECO:0000256" key="1">
    <source>
        <dbReference type="SAM" id="MobiDB-lite"/>
    </source>
</evidence>
<feature type="compositionally biased region" description="Polar residues" evidence="1">
    <location>
        <begin position="121"/>
        <end position="141"/>
    </location>
</feature>
<dbReference type="Proteomes" id="UP000028524">
    <property type="component" value="Unassembled WGS sequence"/>
</dbReference>
<gene>
    <name evidence="2" type="ORF">S40285_02653</name>
</gene>
<proteinExistence type="predicted"/>
<reference evidence="2 3" key="1">
    <citation type="journal article" date="2014" name="BMC Genomics">
        <title>Comparative genome sequencing reveals chemotype-specific gene clusters in the toxigenic black mold Stachybotrys.</title>
        <authorList>
            <person name="Semeiks J."/>
            <person name="Borek D."/>
            <person name="Otwinowski Z."/>
            <person name="Grishin N.V."/>
        </authorList>
    </citation>
    <scope>NUCLEOTIDE SEQUENCE [LARGE SCALE GENOMIC DNA]</scope>
    <source>
        <strain evidence="2 3">IBT 40285</strain>
    </source>
</reference>
<accession>A0A084QXM5</accession>